<proteinExistence type="predicted"/>
<evidence type="ECO:0000259" key="7">
    <source>
        <dbReference type="Pfam" id="PF09335"/>
    </source>
</evidence>
<evidence type="ECO:0000256" key="6">
    <source>
        <dbReference type="SAM" id="Phobius"/>
    </source>
</evidence>
<dbReference type="Proteomes" id="UP000237466">
    <property type="component" value="Unassembled WGS sequence"/>
</dbReference>
<keyword evidence="3 6" id="KW-0812">Transmembrane</keyword>
<keyword evidence="2" id="KW-1003">Cell membrane</keyword>
<evidence type="ECO:0000256" key="4">
    <source>
        <dbReference type="ARBA" id="ARBA00022989"/>
    </source>
</evidence>
<reference evidence="8 9" key="1">
    <citation type="journal article" date="2018" name="Front. Microbiol.">
        <title>Phylogeny of Vibrio vulnificus from the Analysis of the Core-Genome: Implications for Intra-Species Taxonomy.</title>
        <authorList>
            <person name="Roig F.J."/>
            <person name="Gonzalez-Candelas F."/>
            <person name="Sanjuan E."/>
            <person name="Fouz B."/>
            <person name="Feil E.J."/>
            <person name="Llorens C."/>
            <person name="Baker-Austin C."/>
            <person name="Oliver J.D."/>
            <person name="Danin-Poleg Y."/>
            <person name="Gibas C.J."/>
            <person name="Kashi Y."/>
            <person name="Gulig P.A."/>
            <person name="Morrison S.S."/>
            <person name="Amaro C."/>
        </authorList>
    </citation>
    <scope>NUCLEOTIDE SEQUENCE [LARGE SCALE GENOMIC DNA]</scope>
    <source>
        <strain evidence="8 9">CECT4608</strain>
    </source>
</reference>
<comment type="subcellular location">
    <subcellularLocation>
        <location evidence="1">Cell membrane</location>
        <topology evidence="1">Multi-pass membrane protein</topology>
    </subcellularLocation>
</comment>
<sequence>MHFKYDIWLHGGEMLAAYIQEILSLHLSSPLWLFIGIVLVSYLLEDLAIVLAAGLAVEGYLPSLVAIVAIFVGITTGDLALYWLGKYGQSVRFLRYHTLKHKAFRQVRGRIQSKAFVSLFVIRFIPGLRTLGYTLSGYCLVPMRVFLLAVILASALWVGGVFGSVYWLGSQAFLAQSSWLWWWVLGAFLLLTVMNRVVSQSWSKGKISI</sequence>
<evidence type="ECO:0000313" key="9">
    <source>
        <dbReference type="Proteomes" id="UP000237466"/>
    </source>
</evidence>
<evidence type="ECO:0000256" key="3">
    <source>
        <dbReference type="ARBA" id="ARBA00022692"/>
    </source>
</evidence>
<organism evidence="8 9">
    <name type="scientific">Vibrio vulnificus</name>
    <dbReference type="NCBI Taxonomy" id="672"/>
    <lineage>
        <taxon>Bacteria</taxon>
        <taxon>Pseudomonadati</taxon>
        <taxon>Pseudomonadota</taxon>
        <taxon>Gammaproteobacteria</taxon>
        <taxon>Vibrionales</taxon>
        <taxon>Vibrionaceae</taxon>
        <taxon>Vibrio</taxon>
    </lineage>
</organism>
<dbReference type="InterPro" id="IPR032816">
    <property type="entry name" value="VTT_dom"/>
</dbReference>
<accession>A0A2S3RQP2</accession>
<keyword evidence="5 6" id="KW-0472">Membrane</keyword>
<dbReference type="PANTHER" id="PTHR42709">
    <property type="entry name" value="ALKALINE PHOSPHATASE LIKE PROTEIN"/>
    <property type="match status" value="1"/>
</dbReference>
<feature type="transmembrane region" description="Helical" evidence="6">
    <location>
        <begin position="180"/>
        <end position="198"/>
    </location>
</feature>
<evidence type="ECO:0000313" key="8">
    <source>
        <dbReference type="EMBL" id="POB47618.1"/>
    </source>
</evidence>
<comment type="caution">
    <text evidence="8">The sequence shown here is derived from an EMBL/GenBank/DDBJ whole genome shotgun (WGS) entry which is preliminary data.</text>
</comment>
<evidence type="ECO:0000256" key="5">
    <source>
        <dbReference type="ARBA" id="ARBA00023136"/>
    </source>
</evidence>
<name>A0A2S3RQP2_VIBVL</name>
<evidence type="ECO:0000256" key="1">
    <source>
        <dbReference type="ARBA" id="ARBA00004651"/>
    </source>
</evidence>
<feature type="transmembrane region" description="Helical" evidence="6">
    <location>
        <begin position="63"/>
        <end position="85"/>
    </location>
</feature>
<dbReference type="PANTHER" id="PTHR42709:SF6">
    <property type="entry name" value="UNDECAPRENYL PHOSPHATE TRANSPORTER A"/>
    <property type="match status" value="1"/>
</dbReference>
<dbReference type="AlphaFoldDB" id="A0A2S3RQP2"/>
<feature type="transmembrane region" description="Helical" evidence="6">
    <location>
        <begin position="145"/>
        <end position="168"/>
    </location>
</feature>
<keyword evidence="4 6" id="KW-1133">Transmembrane helix</keyword>
<dbReference type="Pfam" id="PF09335">
    <property type="entry name" value="VTT_dom"/>
    <property type="match status" value="1"/>
</dbReference>
<evidence type="ECO:0000256" key="2">
    <source>
        <dbReference type="ARBA" id="ARBA00022475"/>
    </source>
</evidence>
<feature type="transmembrane region" description="Helical" evidence="6">
    <location>
        <begin position="31"/>
        <end position="57"/>
    </location>
</feature>
<dbReference type="EMBL" id="PDGH01000100">
    <property type="protein sequence ID" value="POB47618.1"/>
    <property type="molecule type" value="Genomic_DNA"/>
</dbReference>
<feature type="domain" description="VTT" evidence="7">
    <location>
        <begin position="49"/>
        <end position="161"/>
    </location>
</feature>
<dbReference type="GO" id="GO:0005886">
    <property type="term" value="C:plasma membrane"/>
    <property type="evidence" value="ECO:0007669"/>
    <property type="project" value="UniProtKB-SubCell"/>
</dbReference>
<gene>
    <name evidence="8" type="ORF">CRN52_11615</name>
</gene>
<dbReference type="InterPro" id="IPR051311">
    <property type="entry name" value="DedA_domain"/>
</dbReference>
<protein>
    <submittedName>
        <fullName evidence="8">DedA family protein</fullName>
    </submittedName>
</protein>